<evidence type="ECO:0000313" key="1">
    <source>
        <dbReference type="EMBL" id="KAK8943211.1"/>
    </source>
</evidence>
<dbReference type="AlphaFoldDB" id="A0AAP0BLJ0"/>
<proteinExistence type="predicted"/>
<reference evidence="1 2" key="1">
    <citation type="journal article" date="2022" name="Nat. Plants">
        <title>Genomes of leafy and leafless Platanthera orchids illuminate the evolution of mycoheterotrophy.</title>
        <authorList>
            <person name="Li M.H."/>
            <person name="Liu K.W."/>
            <person name="Li Z."/>
            <person name="Lu H.C."/>
            <person name="Ye Q.L."/>
            <person name="Zhang D."/>
            <person name="Wang J.Y."/>
            <person name="Li Y.F."/>
            <person name="Zhong Z.M."/>
            <person name="Liu X."/>
            <person name="Yu X."/>
            <person name="Liu D.K."/>
            <person name="Tu X.D."/>
            <person name="Liu B."/>
            <person name="Hao Y."/>
            <person name="Liao X.Y."/>
            <person name="Jiang Y.T."/>
            <person name="Sun W.H."/>
            <person name="Chen J."/>
            <person name="Chen Y.Q."/>
            <person name="Ai Y."/>
            <person name="Zhai J.W."/>
            <person name="Wu S.S."/>
            <person name="Zhou Z."/>
            <person name="Hsiao Y.Y."/>
            <person name="Wu W.L."/>
            <person name="Chen Y.Y."/>
            <person name="Lin Y.F."/>
            <person name="Hsu J.L."/>
            <person name="Li C.Y."/>
            <person name="Wang Z.W."/>
            <person name="Zhao X."/>
            <person name="Zhong W.Y."/>
            <person name="Ma X.K."/>
            <person name="Ma L."/>
            <person name="Huang J."/>
            <person name="Chen G.Z."/>
            <person name="Huang M.Z."/>
            <person name="Huang L."/>
            <person name="Peng D.H."/>
            <person name="Luo Y.B."/>
            <person name="Zou S.Q."/>
            <person name="Chen S.P."/>
            <person name="Lan S."/>
            <person name="Tsai W.C."/>
            <person name="Van de Peer Y."/>
            <person name="Liu Z.J."/>
        </authorList>
    </citation>
    <scope>NUCLEOTIDE SEQUENCE [LARGE SCALE GENOMIC DNA]</scope>
    <source>
        <strain evidence="1">Lor287</strain>
    </source>
</reference>
<gene>
    <name evidence="1" type="ORF">KSP39_PZI008730</name>
</gene>
<name>A0AAP0BLJ0_9ASPA</name>
<evidence type="ECO:0000313" key="2">
    <source>
        <dbReference type="Proteomes" id="UP001418222"/>
    </source>
</evidence>
<dbReference type="EMBL" id="JBBWWQ010000007">
    <property type="protein sequence ID" value="KAK8943211.1"/>
    <property type="molecule type" value="Genomic_DNA"/>
</dbReference>
<protein>
    <submittedName>
        <fullName evidence="1">Uncharacterized protein</fullName>
    </submittedName>
</protein>
<sequence length="65" mass="7149">MRKERLQRKYQGLRLGLVHKMMSTLNLVMGICSKCELSQYKPHLASSASTSLGISLLIGVGTTLV</sequence>
<accession>A0AAP0BLJ0</accession>
<dbReference type="Proteomes" id="UP001418222">
    <property type="component" value="Unassembled WGS sequence"/>
</dbReference>
<comment type="caution">
    <text evidence="1">The sequence shown here is derived from an EMBL/GenBank/DDBJ whole genome shotgun (WGS) entry which is preliminary data.</text>
</comment>
<organism evidence="1 2">
    <name type="scientific">Platanthera zijinensis</name>
    <dbReference type="NCBI Taxonomy" id="2320716"/>
    <lineage>
        <taxon>Eukaryota</taxon>
        <taxon>Viridiplantae</taxon>
        <taxon>Streptophyta</taxon>
        <taxon>Embryophyta</taxon>
        <taxon>Tracheophyta</taxon>
        <taxon>Spermatophyta</taxon>
        <taxon>Magnoliopsida</taxon>
        <taxon>Liliopsida</taxon>
        <taxon>Asparagales</taxon>
        <taxon>Orchidaceae</taxon>
        <taxon>Orchidoideae</taxon>
        <taxon>Orchideae</taxon>
        <taxon>Orchidinae</taxon>
        <taxon>Platanthera</taxon>
    </lineage>
</organism>
<keyword evidence="2" id="KW-1185">Reference proteome</keyword>